<evidence type="ECO:0000313" key="3">
    <source>
        <dbReference type="EMBL" id="CAI5444615.1"/>
    </source>
</evidence>
<organism evidence="3 4">
    <name type="scientific">Caenorhabditis angaria</name>
    <dbReference type="NCBI Taxonomy" id="860376"/>
    <lineage>
        <taxon>Eukaryota</taxon>
        <taxon>Metazoa</taxon>
        <taxon>Ecdysozoa</taxon>
        <taxon>Nematoda</taxon>
        <taxon>Chromadorea</taxon>
        <taxon>Rhabditida</taxon>
        <taxon>Rhabditina</taxon>
        <taxon>Rhabditomorpha</taxon>
        <taxon>Rhabditoidea</taxon>
        <taxon>Rhabditidae</taxon>
        <taxon>Peloderinae</taxon>
        <taxon>Caenorhabditis</taxon>
    </lineage>
</organism>
<keyword evidence="4" id="KW-1185">Reference proteome</keyword>
<feature type="compositionally biased region" description="Basic and acidic residues" evidence="2">
    <location>
        <begin position="38"/>
        <end position="50"/>
    </location>
</feature>
<dbReference type="AlphaFoldDB" id="A0A9P1IHB3"/>
<proteinExistence type="predicted"/>
<feature type="region of interest" description="Disordered" evidence="2">
    <location>
        <begin position="114"/>
        <end position="134"/>
    </location>
</feature>
<comment type="caution">
    <text evidence="3">The sequence shown here is derived from an EMBL/GenBank/DDBJ whole genome shotgun (WGS) entry which is preliminary data.</text>
</comment>
<name>A0A9P1IHB3_9PELO</name>
<sequence>MASSNGRDRLLSRGQRVFAFGSSTPRELSHLNKVPPSKLDEKSETQKPSLRDYIIRARSLSREGSADNRNSFVFGSSTPRSFAHLDKIPTKQRVYDAKIPKKSATHSDFKATPIRYNNLPQKPMSTPKKDPIRHVITPKDDDIASEPDIVQDREEFMEEMRKHKKKLEDSKKKVKIVENQKFAHAPEIEGDLKKTIRVETKKHEEKQIAVENLSANEMNDQVEVSQLNGDEEKSIEQKVAPQKEIKSVEELKNTVVEKVEEKVSDGIKNLELGLDKLEKSGEKTISNILGKVEEAKDKIVETSDKLEKSGENTISNILEKVELAKDKIVETSENVANEISKTADHIDNAISKTVDEITNDK</sequence>
<evidence type="ECO:0000256" key="1">
    <source>
        <dbReference type="SAM" id="Coils"/>
    </source>
</evidence>
<protein>
    <submittedName>
        <fullName evidence="3">Uncharacterized protein</fullName>
    </submittedName>
</protein>
<feature type="coiled-coil region" evidence="1">
    <location>
        <begin position="292"/>
        <end position="334"/>
    </location>
</feature>
<evidence type="ECO:0000256" key="2">
    <source>
        <dbReference type="SAM" id="MobiDB-lite"/>
    </source>
</evidence>
<evidence type="ECO:0000313" key="4">
    <source>
        <dbReference type="Proteomes" id="UP001152747"/>
    </source>
</evidence>
<feature type="region of interest" description="Disordered" evidence="2">
    <location>
        <begin position="23"/>
        <end position="50"/>
    </location>
</feature>
<reference evidence="3" key="1">
    <citation type="submission" date="2022-11" db="EMBL/GenBank/DDBJ databases">
        <authorList>
            <person name="Kikuchi T."/>
        </authorList>
    </citation>
    <scope>NUCLEOTIDE SEQUENCE</scope>
    <source>
        <strain evidence="3">PS1010</strain>
    </source>
</reference>
<accession>A0A9P1IHB3</accession>
<feature type="coiled-coil region" evidence="1">
    <location>
        <begin position="153"/>
        <end position="180"/>
    </location>
</feature>
<keyword evidence="1" id="KW-0175">Coiled coil</keyword>
<gene>
    <name evidence="3" type="ORF">CAMP_LOCUS7252</name>
</gene>
<dbReference type="EMBL" id="CANHGI010000003">
    <property type="protein sequence ID" value="CAI5444615.1"/>
    <property type="molecule type" value="Genomic_DNA"/>
</dbReference>
<dbReference type="OrthoDB" id="5869075at2759"/>
<dbReference type="Proteomes" id="UP001152747">
    <property type="component" value="Unassembled WGS sequence"/>
</dbReference>